<dbReference type="GO" id="GO:0005886">
    <property type="term" value="C:plasma membrane"/>
    <property type="evidence" value="ECO:0007669"/>
    <property type="project" value="TreeGrafter"/>
</dbReference>
<evidence type="ECO:0000256" key="4">
    <source>
        <dbReference type="SAM" id="Phobius"/>
    </source>
</evidence>
<organism evidence="8 9">
    <name type="scientific">Catenibacillus scindens</name>
    <dbReference type="NCBI Taxonomy" id="673271"/>
    <lineage>
        <taxon>Bacteria</taxon>
        <taxon>Bacillati</taxon>
        <taxon>Bacillota</taxon>
        <taxon>Clostridia</taxon>
        <taxon>Lachnospirales</taxon>
        <taxon>Lachnospiraceae</taxon>
        <taxon>Catenibacillus</taxon>
    </lineage>
</organism>
<dbReference type="EMBL" id="JACHFW010000003">
    <property type="protein sequence ID" value="MBB5263922.1"/>
    <property type="molecule type" value="Genomic_DNA"/>
</dbReference>
<gene>
    <name evidence="8" type="ORF">HNP82_001027</name>
</gene>
<dbReference type="InterPro" id="IPR050515">
    <property type="entry name" value="Beta-lactam/transpept"/>
</dbReference>
<dbReference type="Gene3D" id="3.10.450.100">
    <property type="entry name" value="NTF2-like, domain 1"/>
    <property type="match status" value="1"/>
</dbReference>
<feature type="domain" description="Penicillin-binding protein dimerisation" evidence="6">
    <location>
        <begin position="168"/>
        <end position="337"/>
    </location>
</feature>
<dbReference type="Pfam" id="PF03717">
    <property type="entry name" value="PBP_dimer"/>
    <property type="match status" value="1"/>
</dbReference>
<keyword evidence="4" id="KW-0812">Transmembrane</keyword>
<dbReference type="InterPro" id="IPR012338">
    <property type="entry name" value="Beta-lactam/transpept-like"/>
</dbReference>
<keyword evidence="4" id="KW-1133">Transmembrane helix</keyword>
<dbReference type="InterPro" id="IPR001460">
    <property type="entry name" value="PCN-bd_Tpept"/>
</dbReference>
<keyword evidence="9" id="KW-1185">Reference proteome</keyword>
<name>A0A7W8HA26_9FIRM</name>
<dbReference type="InterPro" id="IPR036138">
    <property type="entry name" value="PBP_dimer_sf"/>
</dbReference>
<evidence type="ECO:0000256" key="2">
    <source>
        <dbReference type="ARBA" id="ARBA00007171"/>
    </source>
</evidence>
<sequence>MSKRKKGGNHLGVVIGITVVLVAVFVAFAVYAWIYLFREDSQAATQAVYDAYVDDVTNGNYGQIYSLVHEDIQATVDEETVTARYTNIFNGISAENITFTLLESREGEDDEGWYYRYQMTVDTPAGTLDNTYTMQICRDSQREYKIMWSSNLIFPQLDDTDTVRVNTLEAKRGTIYDVNGNILACDGEGASVGLVPGKMSETTRDEDIAALAELLEVSVDYINEQLSAQWVTDDVFVPIRSIAADNQDLIDQVIQISGVMVNSTSAREYPYGATLAHLTGYVQAISAEELETMADQGYDSNSIVGKSGLEQIYESYLRGTEGCEILILNSDGSVKETLGYQAAVDGQDVHLTIDTNLCQILYEQLGDDNGLAVAMNMKTGAILSLVSTPSYNPNEFVAGITNSSWEALSSDEDLPLYNRYTSTWVPGSSFKPITAAIGLDNGTIDPDEVSPSNGLSWQKDSSWGDLFVTTLETYGDVTLQKALAYSDNIYFAQQTLNMGRQAFIDGLTKVGFGESLPFAMSLGTSSYGSLEESSDEVMLANSGYGQGEMLVNPIHLASMYSAFMNDGNMLLPYLVTNSEELGQEAVTPGTYWKTNVFSAQSAQIVNEDLRTVISEGTGTQALSAGVTLAGKTGTAEIKDSQDDTNGTALGWFVAYEIDNTDDPILILMMVEDVLDRDGSHYVVPKVAEAFTQYRSGTD</sequence>
<evidence type="ECO:0000259" key="5">
    <source>
        <dbReference type="Pfam" id="PF00905"/>
    </source>
</evidence>
<dbReference type="PANTHER" id="PTHR30627:SF25">
    <property type="entry name" value="PENICILLIN-BINDING PROTEIN 3"/>
    <property type="match status" value="1"/>
</dbReference>
<dbReference type="SUPFAM" id="SSF56519">
    <property type="entry name" value="Penicillin binding protein dimerisation domain"/>
    <property type="match status" value="1"/>
</dbReference>
<evidence type="ECO:0000259" key="6">
    <source>
        <dbReference type="Pfam" id="PF03717"/>
    </source>
</evidence>
<evidence type="ECO:0000256" key="3">
    <source>
        <dbReference type="ARBA" id="ARBA00023136"/>
    </source>
</evidence>
<dbReference type="Pfam" id="PF05223">
    <property type="entry name" value="MecA_N"/>
    <property type="match status" value="1"/>
</dbReference>
<dbReference type="RefSeq" id="WP_183772182.1">
    <property type="nucleotide sequence ID" value="NZ_JACHFW010000003.1"/>
</dbReference>
<accession>A0A7W8HA26</accession>
<dbReference type="Gene3D" id="3.30.1390.30">
    <property type="entry name" value="Penicillin-binding protein 2a, domain 3"/>
    <property type="match status" value="1"/>
</dbReference>
<dbReference type="GO" id="GO:0008658">
    <property type="term" value="F:penicillin binding"/>
    <property type="evidence" value="ECO:0007669"/>
    <property type="project" value="InterPro"/>
</dbReference>
<feature type="domain" description="Penicillin-binding protein transpeptidase" evidence="5">
    <location>
        <begin position="370"/>
        <end position="686"/>
    </location>
</feature>
<feature type="domain" description="NTF2-like N-terminal transpeptidase" evidence="7">
    <location>
        <begin position="47"/>
        <end position="161"/>
    </location>
</feature>
<dbReference type="GO" id="GO:0046677">
    <property type="term" value="P:response to antibiotic"/>
    <property type="evidence" value="ECO:0007669"/>
    <property type="project" value="InterPro"/>
</dbReference>
<dbReference type="GO" id="GO:0071555">
    <property type="term" value="P:cell wall organization"/>
    <property type="evidence" value="ECO:0007669"/>
    <property type="project" value="TreeGrafter"/>
</dbReference>
<dbReference type="PANTHER" id="PTHR30627">
    <property type="entry name" value="PEPTIDOGLYCAN D,D-TRANSPEPTIDASE"/>
    <property type="match status" value="1"/>
</dbReference>
<dbReference type="SUPFAM" id="SSF54427">
    <property type="entry name" value="NTF2-like"/>
    <property type="match status" value="1"/>
</dbReference>
<protein>
    <submittedName>
        <fullName evidence="8">Penicillin-binding protein</fullName>
    </submittedName>
</protein>
<keyword evidence="3 4" id="KW-0472">Membrane</keyword>
<dbReference type="Gene3D" id="3.40.710.10">
    <property type="entry name" value="DD-peptidase/beta-lactamase superfamily"/>
    <property type="match status" value="1"/>
</dbReference>
<comment type="similarity">
    <text evidence="2">Belongs to the transpeptidase family.</text>
</comment>
<feature type="transmembrane region" description="Helical" evidence="4">
    <location>
        <begin position="12"/>
        <end position="36"/>
    </location>
</feature>
<proteinExistence type="inferred from homology"/>
<evidence type="ECO:0000259" key="7">
    <source>
        <dbReference type="Pfam" id="PF05223"/>
    </source>
</evidence>
<dbReference type="InterPro" id="IPR032710">
    <property type="entry name" value="NTF2-like_dom_sf"/>
</dbReference>
<dbReference type="GO" id="GO:0071972">
    <property type="term" value="F:peptidoglycan L,D-transpeptidase activity"/>
    <property type="evidence" value="ECO:0007669"/>
    <property type="project" value="TreeGrafter"/>
</dbReference>
<comment type="subcellular location">
    <subcellularLocation>
        <location evidence="1">Membrane</location>
    </subcellularLocation>
</comment>
<dbReference type="SUPFAM" id="SSF56601">
    <property type="entry name" value="beta-lactamase/transpeptidase-like"/>
    <property type="match status" value="1"/>
</dbReference>
<reference evidence="8 9" key="1">
    <citation type="submission" date="2020-08" db="EMBL/GenBank/DDBJ databases">
        <title>Genomic Encyclopedia of Type Strains, Phase IV (KMG-IV): sequencing the most valuable type-strain genomes for metagenomic binning, comparative biology and taxonomic classification.</title>
        <authorList>
            <person name="Goeker M."/>
        </authorList>
    </citation>
    <scope>NUCLEOTIDE SEQUENCE [LARGE SCALE GENOMIC DNA]</scope>
    <source>
        <strain evidence="8 9">DSM 106146</strain>
    </source>
</reference>
<evidence type="ECO:0000313" key="9">
    <source>
        <dbReference type="Proteomes" id="UP000543642"/>
    </source>
</evidence>
<evidence type="ECO:0000313" key="8">
    <source>
        <dbReference type="EMBL" id="MBB5263922.1"/>
    </source>
</evidence>
<dbReference type="InterPro" id="IPR007887">
    <property type="entry name" value="MecA_N"/>
</dbReference>
<dbReference type="Proteomes" id="UP000543642">
    <property type="component" value="Unassembled WGS sequence"/>
</dbReference>
<dbReference type="Gene3D" id="3.90.1310.10">
    <property type="entry name" value="Penicillin-binding protein 2a (Domain 2)"/>
    <property type="match status" value="1"/>
</dbReference>
<evidence type="ECO:0000256" key="1">
    <source>
        <dbReference type="ARBA" id="ARBA00004370"/>
    </source>
</evidence>
<dbReference type="AlphaFoldDB" id="A0A7W8HA26"/>
<dbReference type="Pfam" id="PF00905">
    <property type="entry name" value="Transpeptidase"/>
    <property type="match status" value="1"/>
</dbReference>
<comment type="caution">
    <text evidence="8">The sequence shown here is derived from an EMBL/GenBank/DDBJ whole genome shotgun (WGS) entry which is preliminary data.</text>
</comment>
<dbReference type="InterPro" id="IPR005311">
    <property type="entry name" value="PBP_dimer"/>
</dbReference>